<dbReference type="AlphaFoldDB" id="A0A382J175"/>
<evidence type="ECO:0000259" key="1">
    <source>
        <dbReference type="Pfam" id="PF19301"/>
    </source>
</evidence>
<accession>A0A382J175</accession>
<protein>
    <recommendedName>
        <fullName evidence="1">LigXa-like C-terminal domain-containing protein</fullName>
    </recommendedName>
</protein>
<dbReference type="EMBL" id="UINC01071036">
    <property type="protein sequence ID" value="SVC05646.1"/>
    <property type="molecule type" value="Genomic_DNA"/>
</dbReference>
<reference evidence="2" key="1">
    <citation type="submission" date="2018-05" db="EMBL/GenBank/DDBJ databases">
        <authorList>
            <person name="Lanie J.A."/>
            <person name="Ng W.-L."/>
            <person name="Kazmierczak K.M."/>
            <person name="Andrzejewski T.M."/>
            <person name="Davidsen T.M."/>
            <person name="Wayne K.J."/>
            <person name="Tettelin H."/>
            <person name="Glass J.I."/>
            <person name="Rusch D."/>
            <person name="Podicherti R."/>
            <person name="Tsui H.-C.T."/>
            <person name="Winkler M.E."/>
        </authorList>
    </citation>
    <scope>NUCLEOTIDE SEQUENCE</scope>
</reference>
<name>A0A382J175_9ZZZZ</name>
<feature type="non-terminal residue" evidence="2">
    <location>
        <position position="1"/>
    </location>
</feature>
<dbReference type="SUPFAM" id="SSF55961">
    <property type="entry name" value="Bet v1-like"/>
    <property type="match status" value="1"/>
</dbReference>
<feature type="domain" description="LigXa-like C-terminal" evidence="1">
    <location>
        <begin position="2"/>
        <end position="49"/>
    </location>
</feature>
<sequence length="88" mass="9859">RAQDSAMTDGMGIIADRSKEHLATTDMAIIRMRRRLIKAARELEEGIEPSAPSHPDSFSVRSGGCVLPRDVYFTDDAEVWSDIHYKLP</sequence>
<proteinExistence type="predicted"/>
<dbReference type="Pfam" id="PF19301">
    <property type="entry name" value="LigXa_C"/>
    <property type="match status" value="1"/>
</dbReference>
<organism evidence="2">
    <name type="scientific">marine metagenome</name>
    <dbReference type="NCBI Taxonomy" id="408172"/>
    <lineage>
        <taxon>unclassified sequences</taxon>
        <taxon>metagenomes</taxon>
        <taxon>ecological metagenomes</taxon>
    </lineage>
</organism>
<gene>
    <name evidence="2" type="ORF">METZ01_LOCUS258500</name>
</gene>
<evidence type="ECO:0000313" key="2">
    <source>
        <dbReference type="EMBL" id="SVC05646.1"/>
    </source>
</evidence>
<dbReference type="InterPro" id="IPR045623">
    <property type="entry name" value="LigXa_C"/>
</dbReference>